<evidence type="ECO:0000256" key="4">
    <source>
        <dbReference type="RuleBase" id="RU361187"/>
    </source>
</evidence>
<dbReference type="Proteomes" id="UP000640426">
    <property type="component" value="Unassembled WGS sequence"/>
</dbReference>
<keyword evidence="3 4" id="KW-0326">Glycosidase</keyword>
<dbReference type="Gene3D" id="2.115.10.20">
    <property type="entry name" value="Glycosyl hydrolase domain, family 43"/>
    <property type="match status" value="1"/>
</dbReference>
<feature type="chain" id="PRO_5045991190" evidence="5">
    <location>
        <begin position="21"/>
        <end position="502"/>
    </location>
</feature>
<feature type="signal peptide" evidence="5">
    <location>
        <begin position="1"/>
        <end position="20"/>
    </location>
</feature>
<dbReference type="EMBL" id="JAELXS010000019">
    <property type="protein sequence ID" value="MBJ6123664.1"/>
    <property type="molecule type" value="Genomic_DNA"/>
</dbReference>
<protein>
    <submittedName>
        <fullName evidence="6">Family 43 glycosylhydrolase</fullName>
    </submittedName>
</protein>
<reference evidence="7" key="1">
    <citation type="submission" date="2020-12" db="EMBL/GenBank/DDBJ databases">
        <title>Hymenobacter sp.</title>
        <authorList>
            <person name="Kim M.K."/>
        </authorList>
    </citation>
    <scope>NUCLEOTIDE SEQUENCE [LARGE SCALE GENOMIC DNA]</scope>
    <source>
        <strain evidence="7">BT553</strain>
    </source>
</reference>
<comment type="caution">
    <text evidence="6">The sequence shown here is derived from an EMBL/GenBank/DDBJ whole genome shotgun (WGS) entry which is preliminary data.</text>
</comment>
<dbReference type="RefSeq" id="WP_199041558.1">
    <property type="nucleotide sequence ID" value="NZ_JAELXS010000019.1"/>
</dbReference>
<dbReference type="InterPro" id="IPR006710">
    <property type="entry name" value="Glyco_hydro_43"/>
</dbReference>
<evidence type="ECO:0000313" key="7">
    <source>
        <dbReference type="Proteomes" id="UP000640426"/>
    </source>
</evidence>
<comment type="similarity">
    <text evidence="1 4">Belongs to the glycosyl hydrolase 43 family.</text>
</comment>
<keyword evidence="5" id="KW-0732">Signal</keyword>
<evidence type="ECO:0000256" key="5">
    <source>
        <dbReference type="SAM" id="SignalP"/>
    </source>
</evidence>
<dbReference type="InterPro" id="IPR023296">
    <property type="entry name" value="Glyco_hydro_beta-prop_sf"/>
</dbReference>
<name>A0ABS0XUF0_9SPHN</name>
<dbReference type="Pfam" id="PF04616">
    <property type="entry name" value="Glyco_hydro_43"/>
    <property type="match status" value="1"/>
</dbReference>
<keyword evidence="2 4" id="KW-0378">Hydrolase</keyword>
<gene>
    <name evidence="6" type="ORF">JAO74_17960</name>
</gene>
<evidence type="ECO:0000256" key="3">
    <source>
        <dbReference type="ARBA" id="ARBA00023295"/>
    </source>
</evidence>
<dbReference type="PANTHER" id="PTHR22925:SF3">
    <property type="entry name" value="GLYCOSYL HYDROLASE FAMILY PROTEIN 43"/>
    <property type="match status" value="1"/>
</dbReference>
<sequence>MPLLLPLVALALTAPLPAQAQGTIRNDRFWTDTGGMPIYSQGGGILKVADRYYWYGVRYEEAVTYARNPTAHHPNPHFAAVTVYSSTDLVTWRYEGDALKAGDPGQRFPRDAWFGRLGVAYHAATRRYVLVSQYSGKDTGPGVVFATSASPTGPFIFARHQAVITNVSTPTSGDQTLFVDDDGKPYLVFGSGGSRRDLYVAPLRPDYLGVEPATRIYTAPGAGREGNAMFKYRGIYYFCSSDLHGWNASRSYCMQADRITGSYSPDRLLEGTAEDFSHVSQNGFFVPVHGSEGTTIVYAGDRWSDFAGNGLGYNVWVPLSFDGRTPCFHSLSEWTLDAKRGTWGVGANNNYARNPSFEADRVHQTQLAGWQVSWTSIKDVSPIVNAPGGHTGRWALTLPHATPSMATATQDIVLPNGDYRLSLWIRSSGGQKVVRVFAIGHGGVEVAQTLNGGSEDWREMTLPTIPIRTGRVQIGVYSEGQNNQWLRIDDVRLTATPYSGPQ</sequence>
<evidence type="ECO:0000256" key="1">
    <source>
        <dbReference type="ARBA" id="ARBA00009865"/>
    </source>
</evidence>
<keyword evidence="7" id="KW-1185">Reference proteome</keyword>
<evidence type="ECO:0000256" key="2">
    <source>
        <dbReference type="ARBA" id="ARBA00022801"/>
    </source>
</evidence>
<proteinExistence type="inferred from homology"/>
<organism evidence="6 7">
    <name type="scientific">Sphingomonas mollis</name>
    <dbReference type="NCBI Taxonomy" id="2795726"/>
    <lineage>
        <taxon>Bacteria</taxon>
        <taxon>Pseudomonadati</taxon>
        <taxon>Pseudomonadota</taxon>
        <taxon>Alphaproteobacteria</taxon>
        <taxon>Sphingomonadales</taxon>
        <taxon>Sphingomonadaceae</taxon>
        <taxon>Sphingomonas</taxon>
    </lineage>
</organism>
<dbReference type="Gene3D" id="2.60.120.260">
    <property type="entry name" value="Galactose-binding domain-like"/>
    <property type="match status" value="1"/>
</dbReference>
<dbReference type="SUPFAM" id="SSF75005">
    <property type="entry name" value="Arabinanase/levansucrase/invertase"/>
    <property type="match status" value="1"/>
</dbReference>
<dbReference type="CDD" id="cd18823">
    <property type="entry name" value="GH43_RcAra43A-like"/>
    <property type="match status" value="1"/>
</dbReference>
<dbReference type="PANTHER" id="PTHR22925">
    <property type="entry name" value="GLYCOSYL HYDROLASE 43 FAMILY MEMBER"/>
    <property type="match status" value="1"/>
</dbReference>
<evidence type="ECO:0000313" key="6">
    <source>
        <dbReference type="EMBL" id="MBJ6123664.1"/>
    </source>
</evidence>
<accession>A0ABS0XUF0</accession>